<dbReference type="InterPro" id="IPR015816">
    <property type="entry name" value="Vitellinogen_b-sht_N"/>
</dbReference>
<dbReference type="WBParaSite" id="BPAG_0000401801-mRNA-1">
    <property type="protein sequence ID" value="BPAG_0000401801-mRNA-1"/>
    <property type="gene ID" value="BPAG_0000401801"/>
</dbReference>
<dbReference type="InterPro" id="IPR050733">
    <property type="entry name" value="Vitellogenin/Apolipophorin"/>
</dbReference>
<keyword evidence="2" id="KW-0758">Storage protein</keyword>
<proteinExistence type="predicted"/>
<organism evidence="6">
    <name type="scientific">Brugia pahangi</name>
    <name type="common">Filarial nematode worm</name>
    <dbReference type="NCBI Taxonomy" id="6280"/>
    <lineage>
        <taxon>Eukaryota</taxon>
        <taxon>Metazoa</taxon>
        <taxon>Ecdysozoa</taxon>
        <taxon>Nematoda</taxon>
        <taxon>Chromadorea</taxon>
        <taxon>Rhabditida</taxon>
        <taxon>Spirurina</taxon>
        <taxon>Spiruromorpha</taxon>
        <taxon>Filarioidea</taxon>
        <taxon>Onchocercidae</taxon>
        <taxon>Brugia</taxon>
    </lineage>
</organism>
<sequence length="169" mass="19207">VSTEVKYEIGRSYVFDVTSRTILKIGDERDTDVTQNAQAHISVHSPCEFSLKLTRTSLRGMQVENDWSAILERSSLRFAFDDGKVIAICPNNTDPIWAINIKRSILSTFQIIHEGIREIDISGDCPIIIEKQKINEILNLKTTKQLNSCYRKHDIAGIRAIPYRLESVS</sequence>
<reference evidence="6" key="1">
    <citation type="submission" date="2017-02" db="UniProtKB">
        <authorList>
            <consortium name="WormBaseParasite"/>
        </authorList>
    </citation>
    <scope>IDENTIFICATION</scope>
</reference>
<evidence type="ECO:0000313" key="4">
    <source>
        <dbReference type="EMBL" id="VDN85168.1"/>
    </source>
</evidence>
<evidence type="ECO:0000256" key="1">
    <source>
        <dbReference type="ARBA" id="ARBA00022729"/>
    </source>
</evidence>
<dbReference type="Proteomes" id="UP000278627">
    <property type="component" value="Unassembled WGS sequence"/>
</dbReference>
<dbReference type="Gene3D" id="2.30.230.10">
    <property type="entry name" value="Lipovitellin, beta-sheet shell regions, chain A"/>
    <property type="match status" value="1"/>
</dbReference>
<dbReference type="AlphaFoldDB" id="A0A0N4T731"/>
<keyword evidence="1" id="KW-0732">Signal</keyword>
<dbReference type="EMBL" id="UZAD01001567">
    <property type="protein sequence ID" value="VDN85168.1"/>
    <property type="molecule type" value="Genomic_DNA"/>
</dbReference>
<dbReference type="SUPFAM" id="SSF56968">
    <property type="entry name" value="Lipovitellin-phosvitin complex, beta-sheet shell regions"/>
    <property type="match status" value="1"/>
</dbReference>
<accession>A0A0N4T731</accession>
<evidence type="ECO:0000313" key="5">
    <source>
        <dbReference type="Proteomes" id="UP000278627"/>
    </source>
</evidence>
<gene>
    <name evidence="4" type="ORF">BPAG_LOCUS3982</name>
</gene>
<dbReference type="Pfam" id="PF01347">
    <property type="entry name" value="Vitellogenin_N"/>
    <property type="match status" value="1"/>
</dbReference>
<protein>
    <submittedName>
        <fullName evidence="6">Vitellogenin domain-containing protein</fullName>
    </submittedName>
</protein>
<keyword evidence="5" id="KW-1185">Reference proteome</keyword>
<evidence type="ECO:0000259" key="3">
    <source>
        <dbReference type="Pfam" id="PF01347"/>
    </source>
</evidence>
<evidence type="ECO:0000256" key="2">
    <source>
        <dbReference type="ARBA" id="ARBA00022761"/>
    </source>
</evidence>
<dbReference type="GO" id="GO:0005319">
    <property type="term" value="F:lipid transporter activity"/>
    <property type="evidence" value="ECO:0007669"/>
    <property type="project" value="InterPro"/>
</dbReference>
<dbReference type="InterPro" id="IPR001747">
    <property type="entry name" value="Vitellogenin_N"/>
</dbReference>
<dbReference type="InterPro" id="IPR015819">
    <property type="entry name" value="Lipid_transp_b-sht_shell"/>
</dbReference>
<name>A0A0N4T731_BRUPA</name>
<dbReference type="STRING" id="6280.A0A0N4T731"/>
<feature type="domain" description="Vitellogenin" evidence="3">
    <location>
        <begin position="7"/>
        <end position="153"/>
    </location>
</feature>
<reference evidence="4 5" key="2">
    <citation type="submission" date="2018-11" db="EMBL/GenBank/DDBJ databases">
        <authorList>
            <consortium name="Pathogen Informatics"/>
        </authorList>
    </citation>
    <scope>NUCLEOTIDE SEQUENCE [LARGE SCALE GENOMIC DNA]</scope>
</reference>
<dbReference type="PANTHER" id="PTHR23345">
    <property type="entry name" value="VITELLOGENIN-RELATED"/>
    <property type="match status" value="1"/>
</dbReference>
<evidence type="ECO:0000313" key="6">
    <source>
        <dbReference type="WBParaSite" id="BPAG_0000401801-mRNA-1"/>
    </source>
</evidence>
<dbReference type="PANTHER" id="PTHR23345:SF15">
    <property type="entry name" value="VITELLOGENIN 1-RELATED"/>
    <property type="match status" value="1"/>
</dbReference>